<organism evidence="4 5">
    <name type="scientific">Neolentinus lepideus HHB14362 ss-1</name>
    <dbReference type="NCBI Taxonomy" id="1314782"/>
    <lineage>
        <taxon>Eukaryota</taxon>
        <taxon>Fungi</taxon>
        <taxon>Dikarya</taxon>
        <taxon>Basidiomycota</taxon>
        <taxon>Agaricomycotina</taxon>
        <taxon>Agaricomycetes</taxon>
        <taxon>Gloeophyllales</taxon>
        <taxon>Gloeophyllaceae</taxon>
        <taxon>Neolentinus</taxon>
    </lineage>
</organism>
<dbReference type="InterPro" id="IPR020845">
    <property type="entry name" value="AMP-binding_CS"/>
</dbReference>
<dbReference type="PROSITE" id="PS00455">
    <property type="entry name" value="AMP_BINDING"/>
    <property type="match status" value="1"/>
</dbReference>
<name>A0A165TWH6_9AGAM</name>
<feature type="domain" description="AMP-dependent synthetase/ligase" evidence="3">
    <location>
        <begin position="39"/>
        <end position="350"/>
    </location>
</feature>
<dbReference type="PANTHER" id="PTHR43439:SF2">
    <property type="entry name" value="ENZYME, PUTATIVE (JCVI)-RELATED"/>
    <property type="match status" value="1"/>
</dbReference>
<evidence type="ECO:0000259" key="3">
    <source>
        <dbReference type="Pfam" id="PF00501"/>
    </source>
</evidence>
<dbReference type="Pfam" id="PF00501">
    <property type="entry name" value="AMP-binding"/>
    <property type="match status" value="1"/>
</dbReference>
<dbReference type="SUPFAM" id="SSF56801">
    <property type="entry name" value="Acetyl-CoA synthetase-like"/>
    <property type="match status" value="1"/>
</dbReference>
<dbReference type="InterPro" id="IPR051414">
    <property type="entry name" value="Adenylate-forming_Reductase"/>
</dbReference>
<keyword evidence="2" id="KW-0597">Phosphoprotein</keyword>
<dbReference type="InterPro" id="IPR042099">
    <property type="entry name" value="ANL_N_sf"/>
</dbReference>
<feature type="non-terminal residue" evidence="4">
    <location>
        <position position="1"/>
    </location>
</feature>
<evidence type="ECO:0000313" key="4">
    <source>
        <dbReference type="EMBL" id="KZT27278.1"/>
    </source>
</evidence>
<evidence type="ECO:0000313" key="5">
    <source>
        <dbReference type="Proteomes" id="UP000076761"/>
    </source>
</evidence>
<dbReference type="PANTHER" id="PTHR43439">
    <property type="entry name" value="PHENYLACETATE-COENZYME A LIGASE"/>
    <property type="match status" value="1"/>
</dbReference>
<dbReference type="STRING" id="1314782.A0A165TWH6"/>
<keyword evidence="5" id="KW-1185">Reference proteome</keyword>
<accession>A0A165TWH6</accession>
<protein>
    <submittedName>
        <fullName evidence="4">Acetyl-CoA synthetase-like protein</fullName>
    </submittedName>
</protein>
<keyword evidence="1" id="KW-0596">Phosphopantetheine</keyword>
<dbReference type="Gene3D" id="3.40.50.12780">
    <property type="entry name" value="N-terminal domain of ligase-like"/>
    <property type="match status" value="1"/>
</dbReference>
<dbReference type="InterPro" id="IPR000873">
    <property type="entry name" value="AMP-dep_synth/lig_dom"/>
</dbReference>
<sequence>PPLDGSLSLPELVDLRLQQNPQSIYAVLPANDPKDRPIHITMFEWCRGIHRLARALRPQPSYEAREVVALILNCDTILYTTAVVAVMRAGLIPYPMSNRNSPAAIFHMLRTTSCHHLIVTSNTLAGLVTGIMAEASSQDYRIQIDELPCLYDIFPHFGYETAGDDFVSYPALNKCGPDEIITYIHSSGSTGFPKSIPHTNKSLMGWYASPFGADIPRYPKHLTFCTFAAPTFHMMGMGFQIWAPLIVGSTATMFPPKAPAFPVVPTPDNILEGMRITGVNAVISVPTFVEAWSESDEAVKFLSTMEVVISGGGPLAVDIGDRLVAKGVHLRSGYAGTEFGAPSYFIPPQGLIDPKDWNYVHFDPRVSIRMAPRDEGKYELQILNSESHPVLIHNISDVCGYATSDLFEKHPVKEGLWKIIGRVDDVITLASGEKTVPAPMESKILSSPLVVGAIMFGRGRNQVGVLIEPRQEHLMNTDDPASLADFRNQIWSIVEEANKDAPGFSRIFKEMILVTSPEKPLRRTPKGTVMRKPT</sequence>
<proteinExistence type="predicted"/>
<dbReference type="AlphaFoldDB" id="A0A165TWH6"/>
<dbReference type="Proteomes" id="UP000076761">
    <property type="component" value="Unassembled WGS sequence"/>
</dbReference>
<feature type="non-terminal residue" evidence="4">
    <location>
        <position position="534"/>
    </location>
</feature>
<dbReference type="InParanoid" id="A0A165TWH6"/>
<dbReference type="Pfam" id="PF23562">
    <property type="entry name" value="AMP-binding_C_3"/>
    <property type="match status" value="1"/>
</dbReference>
<dbReference type="OrthoDB" id="429813at2759"/>
<evidence type="ECO:0000256" key="2">
    <source>
        <dbReference type="ARBA" id="ARBA00022553"/>
    </source>
</evidence>
<gene>
    <name evidence="4" type="ORF">NEOLEDRAFT_1024054</name>
</gene>
<evidence type="ECO:0000256" key="1">
    <source>
        <dbReference type="ARBA" id="ARBA00022450"/>
    </source>
</evidence>
<reference evidence="4 5" key="1">
    <citation type="journal article" date="2016" name="Mol. Biol. Evol.">
        <title>Comparative Genomics of Early-Diverging Mushroom-Forming Fungi Provides Insights into the Origins of Lignocellulose Decay Capabilities.</title>
        <authorList>
            <person name="Nagy L.G."/>
            <person name="Riley R."/>
            <person name="Tritt A."/>
            <person name="Adam C."/>
            <person name="Daum C."/>
            <person name="Floudas D."/>
            <person name="Sun H."/>
            <person name="Yadav J.S."/>
            <person name="Pangilinan J."/>
            <person name="Larsson K.H."/>
            <person name="Matsuura K."/>
            <person name="Barry K."/>
            <person name="Labutti K."/>
            <person name="Kuo R."/>
            <person name="Ohm R.A."/>
            <person name="Bhattacharya S.S."/>
            <person name="Shirouzu T."/>
            <person name="Yoshinaga Y."/>
            <person name="Martin F.M."/>
            <person name="Grigoriev I.V."/>
            <person name="Hibbett D.S."/>
        </authorList>
    </citation>
    <scope>NUCLEOTIDE SEQUENCE [LARGE SCALE GENOMIC DNA]</scope>
    <source>
        <strain evidence="4 5">HHB14362 ss-1</strain>
    </source>
</reference>
<dbReference type="EMBL" id="KV425563">
    <property type="protein sequence ID" value="KZT27278.1"/>
    <property type="molecule type" value="Genomic_DNA"/>
</dbReference>